<proteinExistence type="predicted"/>
<gene>
    <name evidence="2" type="ORF">RKE40_26700</name>
</gene>
<keyword evidence="3" id="KW-1185">Reference proteome</keyword>
<dbReference type="Pfam" id="PF20815">
    <property type="entry name" value="GIY_YIG_2"/>
    <property type="match status" value="1"/>
</dbReference>
<dbReference type="Proteomes" id="UP001254257">
    <property type="component" value="Unassembled WGS sequence"/>
</dbReference>
<name>A0ABU3SFC1_9HYPH</name>
<protein>
    <recommendedName>
        <fullName evidence="1">GIY-YIG catalytic domain-containing protein</fullName>
    </recommendedName>
</protein>
<feature type="domain" description="GIY-YIG catalytic" evidence="1">
    <location>
        <begin position="41"/>
        <end position="161"/>
    </location>
</feature>
<dbReference type="InterPro" id="IPR049311">
    <property type="entry name" value="GIY_YIG_cat"/>
</dbReference>
<dbReference type="RefSeq" id="WP_316021205.1">
    <property type="nucleotide sequence ID" value="NZ_JAWDID010000071.1"/>
</dbReference>
<evidence type="ECO:0000313" key="2">
    <source>
        <dbReference type="EMBL" id="MDU0343493.1"/>
    </source>
</evidence>
<organism evidence="2 3">
    <name type="scientific">Bosea rubneri</name>
    <dbReference type="NCBI Taxonomy" id="3075434"/>
    <lineage>
        <taxon>Bacteria</taxon>
        <taxon>Pseudomonadati</taxon>
        <taxon>Pseudomonadota</taxon>
        <taxon>Alphaproteobacteria</taxon>
        <taxon>Hyphomicrobiales</taxon>
        <taxon>Boseaceae</taxon>
        <taxon>Bosea</taxon>
    </lineage>
</organism>
<evidence type="ECO:0000313" key="3">
    <source>
        <dbReference type="Proteomes" id="UP001254257"/>
    </source>
</evidence>
<evidence type="ECO:0000259" key="1">
    <source>
        <dbReference type="Pfam" id="PF20815"/>
    </source>
</evidence>
<reference evidence="2 3" key="1">
    <citation type="submission" date="2023-09" db="EMBL/GenBank/DDBJ databases">
        <title>Whole genome shotgun sequencing (WGS) of Bosea sp. ZW T0_25, isolated from stored onions (Allium cepa).</title>
        <authorList>
            <person name="Stoll D.A."/>
            <person name="Huch M."/>
        </authorList>
    </citation>
    <scope>NUCLEOTIDE SEQUENCE [LARGE SCALE GENOMIC DNA]</scope>
    <source>
        <strain evidence="2 3">ZW T0_25</strain>
    </source>
</reference>
<accession>A0ABU3SFC1</accession>
<comment type="caution">
    <text evidence="2">The sequence shown here is derived from an EMBL/GenBank/DDBJ whole genome shotgun (WGS) entry which is preliminary data.</text>
</comment>
<dbReference type="EMBL" id="JAWDID010000071">
    <property type="protein sequence ID" value="MDU0343493.1"/>
    <property type="molecule type" value="Genomic_DNA"/>
</dbReference>
<sequence length="173" mass="19757">MTFELGPKYRWDERPPSSAAGIYAYFIDRPDRLRPISMPANGLLYIGMTDSSLDARCHFEHQHSGFSTFRRSLGAILKSELQLRALPRAPGASRSNIMNYRFEAEGERRLTEWMRENLTYSYCEIPDNVAVVEKREIVSGCPPLNLTGWENEQRAEIKRLRALCVVEASVATT</sequence>